<evidence type="ECO:0000313" key="1">
    <source>
        <dbReference type="EMBL" id="SCZ84570.1"/>
    </source>
</evidence>
<reference evidence="1 2" key="1">
    <citation type="submission" date="2016-10" db="EMBL/GenBank/DDBJ databases">
        <authorList>
            <person name="de Groot N.N."/>
        </authorList>
    </citation>
    <scope>NUCLEOTIDE SEQUENCE [LARGE SCALE GENOMIC DNA]</scope>
    <source>
        <strain evidence="1">1</strain>
    </source>
</reference>
<protein>
    <submittedName>
        <fullName evidence="1">Uncharacterized protein</fullName>
    </submittedName>
</protein>
<name>A0A1G5SCM2_9PROT</name>
<dbReference type="RefSeq" id="WP_090284155.1">
    <property type="nucleotide sequence ID" value="NZ_FMWO01000027.1"/>
</dbReference>
<dbReference type="Proteomes" id="UP000198729">
    <property type="component" value="Unassembled WGS sequence"/>
</dbReference>
<dbReference type="OrthoDB" id="165658at2"/>
<evidence type="ECO:0000313" key="2">
    <source>
        <dbReference type="Proteomes" id="UP000198729"/>
    </source>
</evidence>
<sequence>MILPKKCLVDTNVPKVANLAMQPDPQSDVPDACVLACIEAVEHVIKKRGLVIDAGDEIFDEYRQQLSMKGRPGVGDQFMKWAHDHRHSLRDSDRVSITKNGESYHRFPVHAGLENFDKSDRKFVAVANAHPEKPPILQVTDSKWWRWRESLTGVGITVHFICPEYAKSKCAGKMGM</sequence>
<gene>
    <name evidence="1" type="ORF">NSMM_210018</name>
</gene>
<dbReference type="EMBL" id="FMWO01000027">
    <property type="protein sequence ID" value="SCZ84570.1"/>
    <property type="molecule type" value="Genomic_DNA"/>
</dbReference>
<organism evidence="1 2">
    <name type="scientific">Nitrosomonas mobilis</name>
    <dbReference type="NCBI Taxonomy" id="51642"/>
    <lineage>
        <taxon>Bacteria</taxon>
        <taxon>Pseudomonadati</taxon>
        <taxon>Pseudomonadota</taxon>
        <taxon>Betaproteobacteria</taxon>
        <taxon>Nitrosomonadales</taxon>
        <taxon>Nitrosomonadaceae</taxon>
        <taxon>Nitrosomonas</taxon>
    </lineage>
</organism>
<accession>A0A1G5SCM2</accession>
<dbReference type="STRING" id="51642.NSMM_210018"/>
<keyword evidence="2" id="KW-1185">Reference proteome</keyword>
<dbReference type="AlphaFoldDB" id="A0A1G5SCM2"/>
<proteinExistence type="predicted"/>